<dbReference type="WBParaSite" id="ES5_v2.g13687.t1">
    <property type="protein sequence ID" value="ES5_v2.g13687.t1"/>
    <property type="gene ID" value="ES5_v2.g13687"/>
</dbReference>
<dbReference type="Proteomes" id="UP000887579">
    <property type="component" value="Unplaced"/>
</dbReference>
<accession>A0AC34F912</accession>
<organism evidence="1 2">
    <name type="scientific">Panagrolaimus sp. ES5</name>
    <dbReference type="NCBI Taxonomy" id="591445"/>
    <lineage>
        <taxon>Eukaryota</taxon>
        <taxon>Metazoa</taxon>
        <taxon>Ecdysozoa</taxon>
        <taxon>Nematoda</taxon>
        <taxon>Chromadorea</taxon>
        <taxon>Rhabditida</taxon>
        <taxon>Tylenchina</taxon>
        <taxon>Panagrolaimomorpha</taxon>
        <taxon>Panagrolaimoidea</taxon>
        <taxon>Panagrolaimidae</taxon>
        <taxon>Panagrolaimus</taxon>
    </lineage>
</organism>
<sequence>MSHAASSNTNRNGDRSSNDGSSHSYDDATVLNRGPASSRAEYSSRTHALISPGQSSSNPQQHELQYIQPSQAEQSYTIPPPTPPPERKNGPKKNKPKPSRLRQQKLQSWEPTLTANTVIPTIFLVSLVFIPVGIFLVLASNSVKEYSISYDDCVIDQPCNLNFRINEDFTGDVYFYYGLKNYYQNHRRYLKSRNDKQLLGNLNSISECEPYHQVNSSSGTTQVIAPCGAIANSMFNDTFKLYDATTNQEVQLTYDGIVWDVDIKEKFKNPPGNDLCAAFQNTHRPLNWIRSPCQLDPVNHTNNGFQNVDFIVWMRTAALPTFRKPYRKLIRNGSYQNGLPAGTYRLEIGNHYPVKSFNGKKSFILSTTSWAGGQNSFLGVAYLFVGGICLLLGLIFLFIHLKYGQSHHKSAQLDLVMARHTD</sequence>
<evidence type="ECO:0000313" key="2">
    <source>
        <dbReference type="WBParaSite" id="ES5_v2.g13687.t1"/>
    </source>
</evidence>
<evidence type="ECO:0000313" key="1">
    <source>
        <dbReference type="Proteomes" id="UP000887579"/>
    </source>
</evidence>
<proteinExistence type="predicted"/>
<name>A0AC34F912_9BILA</name>
<reference evidence="2" key="1">
    <citation type="submission" date="2022-11" db="UniProtKB">
        <authorList>
            <consortium name="WormBaseParasite"/>
        </authorList>
    </citation>
    <scope>IDENTIFICATION</scope>
</reference>
<protein>
    <submittedName>
        <fullName evidence="2">Cell cycle control protein 50A</fullName>
    </submittedName>
</protein>